<sequence>MMMVFVSVPFLNCRFGAIFKLRYVAYNQRNKTASVISVIFLFYFSGCL</sequence>
<dbReference type="AlphaFoldDB" id="A0A8R7P2F6"/>
<dbReference type="Gramene" id="TuG1812G0100003219.01.T01">
    <property type="protein sequence ID" value="TuG1812G0100003219.01.T01.cds252783"/>
    <property type="gene ID" value="TuG1812G0100003219.01"/>
</dbReference>
<evidence type="ECO:0000313" key="2">
    <source>
        <dbReference type="Proteomes" id="UP000015106"/>
    </source>
</evidence>
<reference evidence="1" key="3">
    <citation type="submission" date="2022-06" db="UniProtKB">
        <authorList>
            <consortium name="EnsemblPlants"/>
        </authorList>
    </citation>
    <scope>IDENTIFICATION</scope>
</reference>
<dbReference type="Proteomes" id="UP000015106">
    <property type="component" value="Chromosome 1"/>
</dbReference>
<reference evidence="1" key="2">
    <citation type="submission" date="2018-03" db="EMBL/GenBank/DDBJ databases">
        <title>The Triticum urartu genome reveals the dynamic nature of wheat genome evolution.</title>
        <authorList>
            <person name="Ling H."/>
            <person name="Ma B."/>
            <person name="Shi X."/>
            <person name="Liu H."/>
            <person name="Dong L."/>
            <person name="Sun H."/>
            <person name="Cao Y."/>
            <person name="Gao Q."/>
            <person name="Zheng S."/>
            <person name="Li Y."/>
            <person name="Yu Y."/>
            <person name="Du H."/>
            <person name="Qi M."/>
            <person name="Li Y."/>
            <person name="Yu H."/>
            <person name="Cui Y."/>
            <person name="Wang N."/>
            <person name="Chen C."/>
            <person name="Wu H."/>
            <person name="Zhao Y."/>
            <person name="Zhang J."/>
            <person name="Li Y."/>
            <person name="Zhou W."/>
            <person name="Zhang B."/>
            <person name="Hu W."/>
            <person name="Eijk M."/>
            <person name="Tang J."/>
            <person name="Witsenboer H."/>
            <person name="Zhao S."/>
            <person name="Li Z."/>
            <person name="Zhang A."/>
            <person name="Wang D."/>
            <person name="Liang C."/>
        </authorList>
    </citation>
    <scope>NUCLEOTIDE SEQUENCE [LARGE SCALE GENOMIC DNA]</scope>
    <source>
        <strain evidence="1">cv. G1812</strain>
    </source>
</reference>
<name>A0A8R7P2F6_TRIUA</name>
<proteinExistence type="predicted"/>
<accession>A0A8R7P2F6</accession>
<evidence type="ECO:0000313" key="1">
    <source>
        <dbReference type="EnsemblPlants" id="TuG1812G0100003219.01.T01.cds252783"/>
    </source>
</evidence>
<keyword evidence="2" id="KW-1185">Reference proteome</keyword>
<protein>
    <submittedName>
        <fullName evidence="1">Uncharacterized protein</fullName>
    </submittedName>
</protein>
<reference evidence="2" key="1">
    <citation type="journal article" date="2013" name="Nature">
        <title>Draft genome of the wheat A-genome progenitor Triticum urartu.</title>
        <authorList>
            <person name="Ling H.Q."/>
            <person name="Zhao S."/>
            <person name="Liu D."/>
            <person name="Wang J."/>
            <person name="Sun H."/>
            <person name="Zhang C."/>
            <person name="Fan H."/>
            <person name="Li D."/>
            <person name="Dong L."/>
            <person name="Tao Y."/>
            <person name="Gao C."/>
            <person name="Wu H."/>
            <person name="Li Y."/>
            <person name="Cui Y."/>
            <person name="Guo X."/>
            <person name="Zheng S."/>
            <person name="Wang B."/>
            <person name="Yu K."/>
            <person name="Liang Q."/>
            <person name="Yang W."/>
            <person name="Lou X."/>
            <person name="Chen J."/>
            <person name="Feng M."/>
            <person name="Jian J."/>
            <person name="Zhang X."/>
            <person name="Luo G."/>
            <person name="Jiang Y."/>
            <person name="Liu J."/>
            <person name="Wang Z."/>
            <person name="Sha Y."/>
            <person name="Zhang B."/>
            <person name="Wu H."/>
            <person name="Tang D."/>
            <person name="Shen Q."/>
            <person name="Xue P."/>
            <person name="Zou S."/>
            <person name="Wang X."/>
            <person name="Liu X."/>
            <person name="Wang F."/>
            <person name="Yang Y."/>
            <person name="An X."/>
            <person name="Dong Z."/>
            <person name="Zhang K."/>
            <person name="Zhang X."/>
            <person name="Luo M.C."/>
            <person name="Dvorak J."/>
            <person name="Tong Y."/>
            <person name="Wang J."/>
            <person name="Yang H."/>
            <person name="Li Z."/>
            <person name="Wang D."/>
            <person name="Zhang A."/>
            <person name="Wang J."/>
        </authorList>
    </citation>
    <scope>NUCLEOTIDE SEQUENCE</scope>
    <source>
        <strain evidence="2">cv. G1812</strain>
    </source>
</reference>
<organism evidence="1 2">
    <name type="scientific">Triticum urartu</name>
    <name type="common">Red wild einkorn</name>
    <name type="synonym">Crithodium urartu</name>
    <dbReference type="NCBI Taxonomy" id="4572"/>
    <lineage>
        <taxon>Eukaryota</taxon>
        <taxon>Viridiplantae</taxon>
        <taxon>Streptophyta</taxon>
        <taxon>Embryophyta</taxon>
        <taxon>Tracheophyta</taxon>
        <taxon>Spermatophyta</taxon>
        <taxon>Magnoliopsida</taxon>
        <taxon>Liliopsida</taxon>
        <taxon>Poales</taxon>
        <taxon>Poaceae</taxon>
        <taxon>BOP clade</taxon>
        <taxon>Pooideae</taxon>
        <taxon>Triticodae</taxon>
        <taxon>Triticeae</taxon>
        <taxon>Triticinae</taxon>
        <taxon>Triticum</taxon>
    </lineage>
</organism>
<dbReference type="EnsemblPlants" id="TuG1812G0100003219.01.T01">
    <property type="protein sequence ID" value="TuG1812G0100003219.01.T01.cds252783"/>
    <property type="gene ID" value="TuG1812G0100003219.01"/>
</dbReference>